<dbReference type="InterPro" id="IPR002126">
    <property type="entry name" value="Cadherin-like_dom"/>
</dbReference>
<dbReference type="GO" id="GO:0048589">
    <property type="term" value="P:developmental growth"/>
    <property type="evidence" value="ECO:0007669"/>
    <property type="project" value="UniProtKB-ARBA"/>
</dbReference>
<dbReference type="PANTHER" id="PTHR24027:SF438">
    <property type="entry name" value="CADHERIN 23"/>
    <property type="match status" value="1"/>
</dbReference>
<evidence type="ECO:0000313" key="16">
    <source>
        <dbReference type="Proteomes" id="UP000494040"/>
    </source>
</evidence>
<dbReference type="KEGG" id="clec:106666856"/>
<dbReference type="PROSITE" id="PS50268">
    <property type="entry name" value="CADHERIN_2"/>
    <property type="match status" value="10"/>
</dbReference>
<evidence type="ECO:0000256" key="5">
    <source>
        <dbReference type="ARBA" id="ARBA00022737"/>
    </source>
</evidence>
<evidence type="ECO:0000256" key="7">
    <source>
        <dbReference type="ARBA" id="ARBA00022889"/>
    </source>
</evidence>
<dbReference type="FunFam" id="2.60.40.60:FF:000066">
    <property type="entry name" value="FAT atypical cadherin 1"/>
    <property type="match status" value="1"/>
</dbReference>
<keyword evidence="3" id="KW-0812">Transmembrane</keyword>
<evidence type="ECO:0000256" key="13">
    <source>
        <dbReference type="SAM" id="SignalP"/>
    </source>
</evidence>
<dbReference type="GO" id="GO:0001736">
    <property type="term" value="P:establishment of planar polarity"/>
    <property type="evidence" value="ECO:0007669"/>
    <property type="project" value="UniProtKB-ARBA"/>
</dbReference>
<feature type="chain" id="PRO_5035240066" description="Cadherin domain-containing protein" evidence="13">
    <location>
        <begin position="20"/>
        <end position="1109"/>
    </location>
</feature>
<dbReference type="SUPFAM" id="SSF49313">
    <property type="entry name" value="Cadherin-like"/>
    <property type="match status" value="10"/>
</dbReference>
<keyword evidence="4 13" id="KW-0732">Signal</keyword>
<feature type="domain" description="Cadherin" evidence="14">
    <location>
        <begin position="826"/>
        <end position="932"/>
    </location>
</feature>
<name>A0A8I6RXK8_CIMLE</name>
<dbReference type="Pfam" id="PF00028">
    <property type="entry name" value="Cadherin"/>
    <property type="match status" value="7"/>
</dbReference>
<dbReference type="CDD" id="cd11304">
    <property type="entry name" value="Cadherin_repeat"/>
    <property type="match status" value="10"/>
</dbReference>
<dbReference type="FunFam" id="2.60.40.60:FF:000081">
    <property type="entry name" value="protocadherin Fat 4"/>
    <property type="match status" value="1"/>
</dbReference>
<dbReference type="GO" id="GO:0016342">
    <property type="term" value="C:catenin complex"/>
    <property type="evidence" value="ECO:0007669"/>
    <property type="project" value="TreeGrafter"/>
</dbReference>
<evidence type="ECO:0000256" key="6">
    <source>
        <dbReference type="ARBA" id="ARBA00022837"/>
    </source>
</evidence>
<keyword evidence="16" id="KW-1185">Reference proteome</keyword>
<comment type="subcellular location">
    <subcellularLocation>
        <location evidence="1">Cell membrane</location>
        <topology evidence="1">Single-pass type I membrane protein</topology>
    </subcellularLocation>
</comment>
<dbReference type="GO" id="GO:0030154">
    <property type="term" value="P:cell differentiation"/>
    <property type="evidence" value="ECO:0007669"/>
    <property type="project" value="UniProtKB-ARBA"/>
</dbReference>
<evidence type="ECO:0000256" key="10">
    <source>
        <dbReference type="ARBA" id="ARBA00023157"/>
    </source>
</evidence>
<evidence type="ECO:0000256" key="3">
    <source>
        <dbReference type="ARBA" id="ARBA00022692"/>
    </source>
</evidence>
<dbReference type="GO" id="GO:0008013">
    <property type="term" value="F:beta-catenin binding"/>
    <property type="evidence" value="ECO:0007669"/>
    <property type="project" value="TreeGrafter"/>
</dbReference>
<dbReference type="GO" id="GO:0045296">
    <property type="term" value="F:cadherin binding"/>
    <property type="evidence" value="ECO:0007669"/>
    <property type="project" value="TreeGrafter"/>
</dbReference>
<feature type="domain" description="Cadherin" evidence="14">
    <location>
        <begin position="24"/>
        <end position="142"/>
    </location>
</feature>
<protein>
    <recommendedName>
        <fullName evidence="14">Cadherin domain-containing protein</fullName>
    </recommendedName>
</protein>
<dbReference type="GO" id="GO:0007399">
    <property type="term" value="P:nervous system development"/>
    <property type="evidence" value="ECO:0007669"/>
    <property type="project" value="UniProtKB-ARBA"/>
</dbReference>
<dbReference type="InterPro" id="IPR039808">
    <property type="entry name" value="Cadherin"/>
</dbReference>
<keyword evidence="5" id="KW-0677">Repeat</keyword>
<keyword evidence="7" id="KW-0130">Cell adhesion</keyword>
<evidence type="ECO:0000256" key="1">
    <source>
        <dbReference type="ARBA" id="ARBA00004251"/>
    </source>
</evidence>
<dbReference type="FunFam" id="2.60.40.60:FF:000039">
    <property type="entry name" value="FAT atypical cadherin 3"/>
    <property type="match status" value="1"/>
</dbReference>
<feature type="signal peptide" evidence="13">
    <location>
        <begin position="1"/>
        <end position="19"/>
    </location>
</feature>
<organism evidence="15 16">
    <name type="scientific">Cimex lectularius</name>
    <name type="common">Bed bug</name>
    <name type="synonym">Acanthia lectularia</name>
    <dbReference type="NCBI Taxonomy" id="79782"/>
    <lineage>
        <taxon>Eukaryota</taxon>
        <taxon>Metazoa</taxon>
        <taxon>Ecdysozoa</taxon>
        <taxon>Arthropoda</taxon>
        <taxon>Hexapoda</taxon>
        <taxon>Insecta</taxon>
        <taxon>Pterygota</taxon>
        <taxon>Neoptera</taxon>
        <taxon>Paraneoptera</taxon>
        <taxon>Hemiptera</taxon>
        <taxon>Heteroptera</taxon>
        <taxon>Panheteroptera</taxon>
        <taxon>Cimicomorpha</taxon>
        <taxon>Cimicidae</taxon>
        <taxon>Cimex</taxon>
    </lineage>
</organism>
<dbReference type="Proteomes" id="UP000494040">
    <property type="component" value="Unassembled WGS sequence"/>
</dbReference>
<dbReference type="Gene3D" id="2.60.40.60">
    <property type="entry name" value="Cadherins"/>
    <property type="match status" value="10"/>
</dbReference>
<dbReference type="OMA" id="HRTIGTI"/>
<keyword evidence="6 12" id="KW-0106">Calcium</keyword>
<dbReference type="GO" id="GO:0016477">
    <property type="term" value="P:cell migration"/>
    <property type="evidence" value="ECO:0007669"/>
    <property type="project" value="TreeGrafter"/>
</dbReference>
<dbReference type="InterPro" id="IPR015919">
    <property type="entry name" value="Cadherin-like_sf"/>
</dbReference>
<dbReference type="GeneID" id="106666856"/>
<feature type="domain" description="Cadherin" evidence="14">
    <location>
        <begin position="251"/>
        <end position="357"/>
    </location>
</feature>
<dbReference type="EnsemblMetazoa" id="XM_014394340.2">
    <property type="protein sequence ID" value="XP_014249826.2"/>
    <property type="gene ID" value="LOC106666856"/>
</dbReference>
<proteinExistence type="predicted"/>
<keyword evidence="8" id="KW-1133">Transmembrane helix</keyword>
<evidence type="ECO:0000256" key="2">
    <source>
        <dbReference type="ARBA" id="ARBA00022536"/>
    </source>
</evidence>
<dbReference type="GO" id="GO:0005509">
    <property type="term" value="F:calcium ion binding"/>
    <property type="evidence" value="ECO:0007669"/>
    <property type="project" value="UniProtKB-UniRule"/>
</dbReference>
<dbReference type="RefSeq" id="XP_014249826.2">
    <property type="nucleotide sequence ID" value="XM_014394340.2"/>
</dbReference>
<evidence type="ECO:0000256" key="11">
    <source>
        <dbReference type="ARBA" id="ARBA00023180"/>
    </source>
</evidence>
<feature type="domain" description="Cadherin" evidence="14">
    <location>
        <begin position="358"/>
        <end position="464"/>
    </location>
</feature>
<dbReference type="FunFam" id="2.60.40.60:FF:000033">
    <property type="entry name" value="FAT atypical cadherin 1"/>
    <property type="match status" value="1"/>
</dbReference>
<reference evidence="15" key="1">
    <citation type="submission" date="2022-01" db="UniProtKB">
        <authorList>
            <consortium name="EnsemblMetazoa"/>
        </authorList>
    </citation>
    <scope>IDENTIFICATION</scope>
</reference>
<evidence type="ECO:0000256" key="4">
    <source>
        <dbReference type="ARBA" id="ARBA00022729"/>
    </source>
</evidence>
<dbReference type="PROSITE" id="PS00232">
    <property type="entry name" value="CADHERIN_1"/>
    <property type="match status" value="5"/>
</dbReference>
<dbReference type="PRINTS" id="PR00205">
    <property type="entry name" value="CADHERIN"/>
</dbReference>
<sequence>MGRWMVPLALLLLPILTSSSPTFSKSSYNATIYENSRGKTYVMCPDKMGIELKGEEPVDVRYKIVGGDRDRFFKAEEKVVGNFAFLMVRIRTGNTDVLNRERKDKYTLRIKATLTKRGVKPVDVETILYVAILDRNDLNPLFYPNTYDIVVPEDANLHESIIKVNAEDADLGKNGQLYFYFKDKTEQFSIQPMSGIITLTRKLRYAEKSVHHLTVVAKDRGGGKPSFGKVIVRVKQVNLFGPDIYVHTLPSIVENARTSIYAIVRVLDQDEGVHGQIKALEIVDGDPDGNFFIRPIKNDKKTGYEYNIELMHMLDRESAPKGYNLTLRAVDNGSPARYTYKSVPVVISDMNDNPPIFDRDFYEVDISENTPPNSPIVRAKITDIDLGENGMANFEILSNEADGKFTINPTTGMIYTDSWLDAEKKSVYTLTVSATDRAYIGARKQSYVTVKINVIDANDNDPVFESSEVTLYVNENEPAGTSVAIITAKDDDSGENSYISYSIANLKTVPFEIDHFSGLVKTTHVLDYESSKRNFILKIRASDWGLPYRRQTEMQLKIIVRDVNDNRPQFEKVDCLGHVPKTVPIGTELLTLSAIDFDAGSIISYRMLTGNEDDCFYLDAATGILTSTCDLSDLKVNKRDLNVTATDTVHFADTSTITIKLMPVKKNLSLDPKLWFKCQDTGVARRLTEVLASAEKNNVDIEEFAMMPSRYGQNAHNPEFIDFPVQVVVNESVPIGTTLINIKANDRDLGYNGKLIFGISSGDTDSVFRIDPDTGDLKIVGFLDREREEEYLLNITVYDLGKHKKSTSRFLPVTVLDINDNPPKFEKSIASFRVTENAINNTAIYTVNATDVDLGENSRISFSIISDSKGFRIDPKTGVLYVDGVLDREEMNYHEVTIRATDCAGTHRRDALFSDSLVKIYVDDINDNVPKFSGDKFKVKLPEDVPVGVVVAIISATDPDLGEGGVINYSFPDDSDTFEIDNLTGTVRTTKSLDYEFIQSYTLTVQAEDNGVPSLTSTTVLTVDILDVNENDHAPVFADAVVSAKVLEEQPVNTLVTTVRATDADPPGRDSDLSYRIISGDGIGYFWIDNQDSWRRITLPLVSLSANNE</sequence>
<feature type="domain" description="Cadherin" evidence="14">
    <location>
        <begin position="579"/>
        <end position="674"/>
    </location>
</feature>
<dbReference type="InterPro" id="IPR020894">
    <property type="entry name" value="Cadherin_CS"/>
</dbReference>
<feature type="domain" description="Cadherin" evidence="14">
    <location>
        <begin position="721"/>
        <end position="825"/>
    </location>
</feature>
<dbReference type="OrthoDB" id="6252479at2759"/>
<evidence type="ECO:0000256" key="12">
    <source>
        <dbReference type="PROSITE-ProRule" id="PRU00043"/>
    </source>
</evidence>
<dbReference type="GO" id="GO:0007163">
    <property type="term" value="P:establishment or maintenance of cell polarity"/>
    <property type="evidence" value="ECO:0007669"/>
    <property type="project" value="UniProtKB-ARBA"/>
</dbReference>
<dbReference type="FunFam" id="2.60.40.60:FF:000024">
    <property type="entry name" value="FAT atypical cadherin 3"/>
    <property type="match status" value="1"/>
</dbReference>
<keyword evidence="2" id="KW-0245">EGF-like domain</keyword>
<dbReference type="FunFam" id="2.60.40.60:FF:000020">
    <property type="entry name" value="Dachsous cadherin-related 1b"/>
    <property type="match status" value="1"/>
</dbReference>
<dbReference type="GO" id="GO:0007156">
    <property type="term" value="P:homophilic cell adhesion via plasma membrane adhesion molecules"/>
    <property type="evidence" value="ECO:0007669"/>
    <property type="project" value="InterPro"/>
</dbReference>
<dbReference type="PANTHER" id="PTHR24027">
    <property type="entry name" value="CADHERIN-23"/>
    <property type="match status" value="1"/>
</dbReference>
<dbReference type="AlphaFoldDB" id="A0A8I6RXK8"/>
<feature type="domain" description="Cadherin" evidence="14">
    <location>
        <begin position="933"/>
        <end position="1037"/>
    </location>
</feature>
<keyword evidence="9" id="KW-0472">Membrane</keyword>
<dbReference type="SMART" id="SM00112">
    <property type="entry name" value="CA"/>
    <property type="match status" value="9"/>
</dbReference>
<feature type="domain" description="Cadherin" evidence="14">
    <location>
        <begin position="465"/>
        <end position="570"/>
    </location>
</feature>
<keyword evidence="10" id="KW-1015">Disulfide bond</keyword>
<dbReference type="GO" id="GO:0009887">
    <property type="term" value="P:animal organ morphogenesis"/>
    <property type="evidence" value="ECO:0007669"/>
    <property type="project" value="UniProtKB-ARBA"/>
</dbReference>
<accession>A0A8I6RXK8</accession>
<evidence type="ECO:0000313" key="15">
    <source>
        <dbReference type="EnsemblMetazoa" id="XP_014249826.2"/>
    </source>
</evidence>
<dbReference type="FunFam" id="2.60.40.60:FF:000064">
    <property type="entry name" value="FAT atypical cadherin 1"/>
    <property type="match status" value="1"/>
</dbReference>
<dbReference type="FunFam" id="2.60.40.60:FF:000015">
    <property type="entry name" value="FAT atypical cadherin 1"/>
    <property type="match status" value="1"/>
</dbReference>
<evidence type="ECO:0000256" key="8">
    <source>
        <dbReference type="ARBA" id="ARBA00022989"/>
    </source>
</evidence>
<dbReference type="GO" id="GO:0008104">
    <property type="term" value="P:intracellular protein localization"/>
    <property type="evidence" value="ECO:0007669"/>
    <property type="project" value="UniProtKB-ARBA"/>
</dbReference>
<evidence type="ECO:0000256" key="9">
    <source>
        <dbReference type="ARBA" id="ARBA00023136"/>
    </source>
</evidence>
<keyword evidence="11" id="KW-0325">Glycoprotein</keyword>
<feature type="domain" description="Cadherin" evidence="14">
    <location>
        <begin position="143"/>
        <end position="244"/>
    </location>
</feature>
<evidence type="ECO:0000259" key="14">
    <source>
        <dbReference type="PROSITE" id="PS50268"/>
    </source>
</evidence>
<feature type="domain" description="Cadherin" evidence="14">
    <location>
        <begin position="1038"/>
        <end position="1099"/>
    </location>
</feature>